<keyword evidence="3" id="KW-0547">Nucleotide-binding</keyword>
<dbReference type="PROSITE" id="PS00211">
    <property type="entry name" value="ABC_TRANSPORTER_1"/>
    <property type="match status" value="1"/>
</dbReference>
<dbReference type="Pfam" id="PF00005">
    <property type="entry name" value="ABC_tran"/>
    <property type="match status" value="1"/>
</dbReference>
<dbReference type="InterPro" id="IPR027417">
    <property type="entry name" value="P-loop_NTPase"/>
</dbReference>
<dbReference type="InterPro" id="IPR003439">
    <property type="entry name" value="ABC_transporter-like_ATP-bd"/>
</dbReference>
<organism evidence="6">
    <name type="scientific">Jonesiaceae bacterium BS-20</name>
    <dbReference type="NCBI Taxonomy" id="3120821"/>
    <lineage>
        <taxon>Bacteria</taxon>
        <taxon>Bacillati</taxon>
        <taxon>Actinomycetota</taxon>
        <taxon>Actinomycetes</taxon>
        <taxon>Micrococcales</taxon>
        <taxon>Jonesiaceae</taxon>
    </lineage>
</organism>
<evidence type="ECO:0000313" key="6">
    <source>
        <dbReference type="EMBL" id="XBH20981.1"/>
    </source>
</evidence>
<accession>A0AAU7DU53</accession>
<dbReference type="GO" id="GO:0005524">
    <property type="term" value="F:ATP binding"/>
    <property type="evidence" value="ECO:0007669"/>
    <property type="project" value="UniProtKB-KW"/>
</dbReference>
<dbReference type="PROSITE" id="PS50893">
    <property type="entry name" value="ABC_TRANSPORTER_2"/>
    <property type="match status" value="1"/>
</dbReference>
<evidence type="ECO:0000256" key="4">
    <source>
        <dbReference type="ARBA" id="ARBA00022840"/>
    </source>
</evidence>
<evidence type="ECO:0000256" key="3">
    <source>
        <dbReference type="ARBA" id="ARBA00022741"/>
    </source>
</evidence>
<dbReference type="AlphaFoldDB" id="A0AAU7DU53"/>
<dbReference type="InterPro" id="IPR003593">
    <property type="entry name" value="AAA+_ATPase"/>
</dbReference>
<comment type="similarity">
    <text evidence="1">Belongs to the ABC transporter superfamily.</text>
</comment>
<feature type="domain" description="ABC transporter" evidence="5">
    <location>
        <begin position="5"/>
        <end position="238"/>
    </location>
</feature>
<sequence>MSTALEVRNLGVSYHGFSALHDVNLTVPTGTMTAIIGPNGAGKSTFLGAALGLIGADSGTIRYFGERPINQVRADVAYVPQRASVDWTFPISVLGTAVQGTYPRLGLLRRPKKQQRALALENLERVGIADLADRQVGALSGGQQQRMFLARALTQQAKLILLDEPLVGVDATSERIIVSILQELRDQGVTVMAVHHDLTSAQKYFDQALLINKTVIAHGPVGEVIAPDLLALAYHPPVATR</sequence>
<evidence type="ECO:0000256" key="2">
    <source>
        <dbReference type="ARBA" id="ARBA00022448"/>
    </source>
</evidence>
<keyword evidence="2" id="KW-0813">Transport</keyword>
<dbReference type="InterPro" id="IPR017871">
    <property type="entry name" value="ABC_transporter-like_CS"/>
</dbReference>
<dbReference type="EMBL" id="CP146203">
    <property type="protein sequence ID" value="XBH20981.1"/>
    <property type="molecule type" value="Genomic_DNA"/>
</dbReference>
<evidence type="ECO:0000256" key="1">
    <source>
        <dbReference type="ARBA" id="ARBA00005417"/>
    </source>
</evidence>
<reference evidence="6" key="1">
    <citation type="submission" date="2024-02" db="EMBL/GenBank/DDBJ databases">
        <title>Tomenella chthoni gen. nov. sp. nov., a member of the family Jonesiaceae isolated from bat guano.</title>
        <authorList>
            <person name="Miller S.L."/>
            <person name="King J."/>
            <person name="Sankaranarayanan K."/>
            <person name="Lawson P.A."/>
        </authorList>
    </citation>
    <scope>NUCLEOTIDE SEQUENCE</scope>
    <source>
        <strain evidence="6">BS-20</strain>
    </source>
</reference>
<dbReference type="GO" id="GO:0016887">
    <property type="term" value="F:ATP hydrolysis activity"/>
    <property type="evidence" value="ECO:0007669"/>
    <property type="project" value="InterPro"/>
</dbReference>
<dbReference type="InterPro" id="IPR050153">
    <property type="entry name" value="Metal_Ion_Import_ABC"/>
</dbReference>
<gene>
    <name evidence="6" type="ORF">V5R04_12250</name>
</gene>
<dbReference type="CDD" id="cd03235">
    <property type="entry name" value="ABC_Metallic_Cations"/>
    <property type="match status" value="1"/>
</dbReference>
<dbReference type="Gene3D" id="3.40.50.300">
    <property type="entry name" value="P-loop containing nucleotide triphosphate hydrolases"/>
    <property type="match status" value="1"/>
</dbReference>
<keyword evidence="4 6" id="KW-0067">ATP-binding</keyword>
<dbReference type="SUPFAM" id="SSF52540">
    <property type="entry name" value="P-loop containing nucleoside triphosphate hydrolases"/>
    <property type="match status" value="1"/>
</dbReference>
<dbReference type="PANTHER" id="PTHR42734:SF5">
    <property type="entry name" value="IRON TRANSPORT SYSTEM ATP-BINDING PROTEIN HI_0361-RELATED"/>
    <property type="match status" value="1"/>
</dbReference>
<dbReference type="PANTHER" id="PTHR42734">
    <property type="entry name" value="METAL TRANSPORT SYSTEM ATP-BINDING PROTEIN TM_0124-RELATED"/>
    <property type="match status" value="1"/>
</dbReference>
<dbReference type="SMART" id="SM00382">
    <property type="entry name" value="AAA"/>
    <property type="match status" value="1"/>
</dbReference>
<protein>
    <submittedName>
        <fullName evidence="6">Metal ABC transporter ATP-binding protein</fullName>
    </submittedName>
</protein>
<proteinExistence type="inferred from homology"/>
<name>A0AAU7DU53_9MICO</name>
<evidence type="ECO:0000259" key="5">
    <source>
        <dbReference type="PROSITE" id="PS50893"/>
    </source>
</evidence>